<keyword evidence="2" id="KW-1185">Reference proteome</keyword>
<protein>
    <submittedName>
        <fullName evidence="1">Site-specific integrase</fullName>
    </submittedName>
</protein>
<dbReference type="AlphaFoldDB" id="A0AAE3F0G1"/>
<name>A0AAE3F0G1_9FLAO</name>
<organism evidence="1 2">
    <name type="scientific">Cerina litoralis</name>
    <dbReference type="NCBI Taxonomy" id="2874477"/>
    <lineage>
        <taxon>Bacteria</taxon>
        <taxon>Pseudomonadati</taxon>
        <taxon>Bacteroidota</taxon>
        <taxon>Flavobacteriia</taxon>
        <taxon>Flavobacteriales</taxon>
        <taxon>Flavobacteriaceae</taxon>
        <taxon>Cerina</taxon>
    </lineage>
</organism>
<accession>A0AAE3F0G1</accession>
<reference evidence="1" key="1">
    <citation type="submission" date="2023-02" db="EMBL/GenBank/DDBJ databases">
        <title>Genome of Flavobacteriaceae gen. nov. sp. strain F89.</title>
        <authorList>
            <person name="Wang Y."/>
        </authorList>
    </citation>
    <scope>NUCLEOTIDE SEQUENCE</scope>
    <source>
        <strain evidence="1">F89</strain>
    </source>
</reference>
<proteinExistence type="predicted"/>
<sequence>VHLSGWNSRTQLALGNSMVAQEINRELGVIKKRIYSIQQSFQRAETEYDAIDLRDVYLGKNKTQKLLLEIFQ</sequence>
<comment type="caution">
    <text evidence="1">The sequence shown here is derived from an EMBL/GenBank/DDBJ whole genome shotgun (WGS) entry which is preliminary data.</text>
</comment>
<evidence type="ECO:0000313" key="2">
    <source>
        <dbReference type="Proteomes" id="UP001200642"/>
    </source>
</evidence>
<gene>
    <name evidence="1" type="ORF">K8352_19745</name>
</gene>
<evidence type="ECO:0000313" key="1">
    <source>
        <dbReference type="EMBL" id="MCG2462996.1"/>
    </source>
</evidence>
<dbReference type="EMBL" id="JAIRBC010000123">
    <property type="protein sequence ID" value="MCG2462996.1"/>
    <property type="molecule type" value="Genomic_DNA"/>
</dbReference>
<dbReference type="Proteomes" id="UP001200642">
    <property type="component" value="Unassembled WGS sequence"/>
</dbReference>
<feature type="non-terminal residue" evidence="1">
    <location>
        <position position="1"/>
    </location>
</feature>